<proteinExistence type="inferred from homology"/>
<dbReference type="Gene3D" id="1.50.40.10">
    <property type="entry name" value="Mitochondrial carrier domain"/>
    <property type="match status" value="2"/>
</dbReference>
<dbReference type="InterPro" id="IPR023395">
    <property type="entry name" value="MCP_dom_sf"/>
</dbReference>
<evidence type="ECO:0000256" key="7">
    <source>
        <dbReference type="ARBA" id="ARBA00023136"/>
    </source>
</evidence>
<dbReference type="EMBL" id="BQMJ01000014">
    <property type="protein sequence ID" value="GJQ10206.1"/>
    <property type="molecule type" value="Genomic_DNA"/>
</dbReference>
<sequence>MATLSKATETSKPNTTMPFFKVSENFLSSALATMITKAILQPVDTCKTRAQSSRKLGFRVRFIDILVDALKKENPVALFRGLPAAWLGSIPAQSLYISTYESCKYLFLEKTHFLPKNMGIALSAAIGDSVAGFIRVPPETIKQRLQAGLDPSMSKAISHIFQTQGLKGFYRGYIAQVSRDIPYAIVLFLTYENAKLLFSNRRRMKARDNLIRGALAGGVASFLTTPLDVVKTRIMTHSGDVAVSSFRFWLGTVHRLVREEGWRSLWRGAGPRVSYKICSSALFFVCFEFLRSTIHFHHNDLRK</sequence>
<evidence type="ECO:0000256" key="6">
    <source>
        <dbReference type="ARBA" id="ARBA00022989"/>
    </source>
</evidence>
<comment type="similarity">
    <text evidence="2 9">Belongs to the mitochondrial carrier (TC 2.A.29) family.</text>
</comment>
<evidence type="ECO:0000256" key="3">
    <source>
        <dbReference type="ARBA" id="ARBA00022448"/>
    </source>
</evidence>
<dbReference type="PANTHER" id="PTHR45667">
    <property type="entry name" value="S-ADENOSYLMETHIONINE MITOCHONDRIAL CARRIER PROTEIN"/>
    <property type="match status" value="1"/>
</dbReference>
<comment type="subcellular location">
    <subcellularLocation>
        <location evidence="1">Membrane</location>
        <topology evidence="1">Multi-pass membrane protein</topology>
    </subcellularLocation>
</comment>
<dbReference type="PROSITE" id="PS50920">
    <property type="entry name" value="SOLCAR"/>
    <property type="match status" value="3"/>
</dbReference>
<evidence type="ECO:0000313" key="11">
    <source>
        <dbReference type="Proteomes" id="UP001061958"/>
    </source>
</evidence>
<evidence type="ECO:0000256" key="8">
    <source>
        <dbReference type="PROSITE-ProRule" id="PRU00282"/>
    </source>
</evidence>
<feature type="repeat" description="Solcar" evidence="8">
    <location>
        <begin position="115"/>
        <end position="197"/>
    </location>
</feature>
<gene>
    <name evidence="10" type="ORF">GpartN1_g1997.t1</name>
</gene>
<dbReference type="PRINTS" id="PR00926">
    <property type="entry name" value="MITOCARRIER"/>
</dbReference>
<keyword evidence="11" id="KW-1185">Reference proteome</keyword>
<evidence type="ECO:0000256" key="5">
    <source>
        <dbReference type="ARBA" id="ARBA00022737"/>
    </source>
</evidence>
<dbReference type="InterPro" id="IPR018108">
    <property type="entry name" value="MCP_transmembrane"/>
</dbReference>
<reference evidence="10" key="2">
    <citation type="submission" date="2022-01" db="EMBL/GenBank/DDBJ databases">
        <authorList>
            <person name="Hirooka S."/>
            <person name="Miyagishima S.Y."/>
        </authorList>
    </citation>
    <scope>NUCLEOTIDE SEQUENCE</scope>
    <source>
        <strain evidence="10">NBRC 102759</strain>
    </source>
</reference>
<evidence type="ECO:0000256" key="4">
    <source>
        <dbReference type="ARBA" id="ARBA00022692"/>
    </source>
</evidence>
<feature type="repeat" description="Solcar" evidence="8">
    <location>
        <begin position="204"/>
        <end position="293"/>
    </location>
</feature>
<dbReference type="GO" id="GO:0016020">
    <property type="term" value="C:membrane"/>
    <property type="evidence" value="ECO:0007669"/>
    <property type="project" value="UniProtKB-SubCell"/>
</dbReference>
<keyword evidence="7 8" id="KW-0472">Membrane</keyword>
<evidence type="ECO:0000256" key="2">
    <source>
        <dbReference type="ARBA" id="ARBA00006375"/>
    </source>
</evidence>
<dbReference type="GO" id="GO:0055085">
    <property type="term" value="P:transmembrane transport"/>
    <property type="evidence" value="ECO:0007669"/>
    <property type="project" value="InterPro"/>
</dbReference>
<protein>
    <recommendedName>
        <fullName evidence="12">Mitochondrial carrier protein</fullName>
    </recommendedName>
</protein>
<dbReference type="OrthoDB" id="965at2759"/>
<evidence type="ECO:0000256" key="9">
    <source>
        <dbReference type="RuleBase" id="RU000488"/>
    </source>
</evidence>
<dbReference type="InterPro" id="IPR002067">
    <property type="entry name" value="MCP"/>
</dbReference>
<organism evidence="10 11">
    <name type="scientific">Galdieria partita</name>
    <dbReference type="NCBI Taxonomy" id="83374"/>
    <lineage>
        <taxon>Eukaryota</taxon>
        <taxon>Rhodophyta</taxon>
        <taxon>Bangiophyceae</taxon>
        <taxon>Galdieriales</taxon>
        <taxon>Galdieriaceae</taxon>
        <taxon>Galdieria</taxon>
    </lineage>
</organism>
<evidence type="ECO:0008006" key="12">
    <source>
        <dbReference type="Google" id="ProtNLM"/>
    </source>
</evidence>
<dbReference type="Pfam" id="PF00153">
    <property type="entry name" value="Mito_carr"/>
    <property type="match status" value="3"/>
</dbReference>
<keyword evidence="3 9" id="KW-0813">Transport</keyword>
<keyword evidence="4 8" id="KW-0812">Transmembrane</keyword>
<accession>A0A9C7PTK4</accession>
<evidence type="ECO:0000256" key="1">
    <source>
        <dbReference type="ARBA" id="ARBA00004141"/>
    </source>
</evidence>
<name>A0A9C7PTK4_9RHOD</name>
<feature type="repeat" description="Solcar" evidence="8">
    <location>
        <begin position="20"/>
        <end position="106"/>
    </location>
</feature>
<comment type="caution">
    <text evidence="10">The sequence shown here is derived from an EMBL/GenBank/DDBJ whole genome shotgun (WGS) entry which is preliminary data.</text>
</comment>
<dbReference type="SUPFAM" id="SSF103506">
    <property type="entry name" value="Mitochondrial carrier"/>
    <property type="match status" value="1"/>
</dbReference>
<keyword evidence="6" id="KW-1133">Transmembrane helix</keyword>
<keyword evidence="5" id="KW-0677">Repeat</keyword>
<dbReference type="AlphaFoldDB" id="A0A9C7PTK4"/>
<dbReference type="Proteomes" id="UP001061958">
    <property type="component" value="Unassembled WGS sequence"/>
</dbReference>
<evidence type="ECO:0000313" key="10">
    <source>
        <dbReference type="EMBL" id="GJQ10206.1"/>
    </source>
</evidence>
<reference evidence="10" key="1">
    <citation type="journal article" date="2022" name="Proc. Natl. Acad. Sci. U.S.A.">
        <title>Life cycle and functional genomics of the unicellular red alga Galdieria for elucidating algal and plant evolution and industrial use.</title>
        <authorList>
            <person name="Hirooka S."/>
            <person name="Itabashi T."/>
            <person name="Ichinose T.M."/>
            <person name="Onuma R."/>
            <person name="Fujiwara T."/>
            <person name="Yamashita S."/>
            <person name="Jong L.W."/>
            <person name="Tomita R."/>
            <person name="Iwane A.H."/>
            <person name="Miyagishima S.Y."/>
        </authorList>
    </citation>
    <scope>NUCLEOTIDE SEQUENCE</scope>
    <source>
        <strain evidence="10">NBRC 102759</strain>
    </source>
</reference>